<accession>A0A1V3IBP2</accession>
<evidence type="ECO:0000313" key="5">
    <source>
        <dbReference type="Proteomes" id="UP000189437"/>
    </source>
</evidence>
<dbReference type="GO" id="GO:0043107">
    <property type="term" value="P:type IV pilus-dependent motility"/>
    <property type="evidence" value="ECO:0007669"/>
    <property type="project" value="TreeGrafter"/>
</dbReference>
<comment type="caution">
    <text evidence="4">The sequence shown here is derived from an EMBL/GenBank/DDBJ whole genome shotgun (WGS) entry which is preliminary data.</text>
</comment>
<dbReference type="InterPro" id="IPR045584">
    <property type="entry name" value="Pilin-like"/>
</dbReference>
<keyword evidence="3" id="KW-0472">Membrane</keyword>
<evidence type="ECO:0000256" key="2">
    <source>
        <dbReference type="ARBA" id="ARBA00022481"/>
    </source>
</evidence>
<dbReference type="AlphaFoldDB" id="A0A1V3IBP2"/>
<dbReference type="Proteomes" id="UP000189437">
    <property type="component" value="Unassembled WGS sequence"/>
</dbReference>
<dbReference type="GO" id="GO:0044096">
    <property type="term" value="C:type IV pilus"/>
    <property type="evidence" value="ECO:0007669"/>
    <property type="project" value="TreeGrafter"/>
</dbReference>
<evidence type="ECO:0000313" key="4">
    <source>
        <dbReference type="EMBL" id="OOF37230.1"/>
    </source>
</evidence>
<sequence length="145" mass="15020">MKPISQPKLKRGFTLIELMIVITIIAILATIAIPSYQNYTKKAAMSELLQASAPFKSDVELCVYGTGATTNCSGGANGVSADITTAKGYIKSINTNGGVISVIGNGTLDGVAYTLTASGDNTRGITWTTDCTGDAALFPAGFCTR</sequence>
<dbReference type="OrthoDB" id="5918848at2"/>
<keyword evidence="2" id="KW-0488">Methylation</keyword>
<evidence type="ECO:0000256" key="3">
    <source>
        <dbReference type="SAM" id="Phobius"/>
    </source>
</evidence>
<dbReference type="EMBL" id="MLHH01000005">
    <property type="protein sequence ID" value="OOF37230.1"/>
    <property type="molecule type" value="Genomic_DNA"/>
</dbReference>
<dbReference type="Pfam" id="PF07963">
    <property type="entry name" value="N_methyl"/>
    <property type="match status" value="1"/>
</dbReference>
<evidence type="ECO:0000256" key="1">
    <source>
        <dbReference type="ARBA" id="ARBA00005233"/>
    </source>
</evidence>
<dbReference type="NCBIfam" id="TIGR02532">
    <property type="entry name" value="IV_pilin_GFxxxE"/>
    <property type="match status" value="1"/>
</dbReference>
<dbReference type="Gene3D" id="3.30.700.10">
    <property type="entry name" value="Glycoprotein, Type 4 Pilin"/>
    <property type="match status" value="1"/>
</dbReference>
<proteinExistence type="inferred from homology"/>
<dbReference type="RefSeq" id="WP_077426682.1">
    <property type="nucleotide sequence ID" value="NZ_MLHH01000005.1"/>
</dbReference>
<dbReference type="PANTHER" id="PTHR30093">
    <property type="entry name" value="GENERAL SECRETION PATHWAY PROTEIN G"/>
    <property type="match status" value="1"/>
</dbReference>
<dbReference type="InterPro" id="IPR012902">
    <property type="entry name" value="N_methyl_site"/>
</dbReference>
<dbReference type="SUPFAM" id="SSF54523">
    <property type="entry name" value="Pili subunits"/>
    <property type="match status" value="1"/>
</dbReference>
<feature type="transmembrane region" description="Helical" evidence="3">
    <location>
        <begin position="12"/>
        <end position="33"/>
    </location>
</feature>
<dbReference type="PROSITE" id="PS00409">
    <property type="entry name" value="PROKAR_NTER_METHYL"/>
    <property type="match status" value="1"/>
</dbReference>
<comment type="similarity">
    <text evidence="1">Belongs to the N-Me-Phe pilin family.</text>
</comment>
<keyword evidence="3" id="KW-0812">Transmembrane</keyword>
<organism evidence="4 5">
    <name type="scientific">Rodentibacter heidelbergensis</name>
    <dbReference type="NCBI Taxonomy" id="1908258"/>
    <lineage>
        <taxon>Bacteria</taxon>
        <taxon>Pseudomonadati</taxon>
        <taxon>Pseudomonadota</taxon>
        <taxon>Gammaproteobacteria</taxon>
        <taxon>Pasteurellales</taxon>
        <taxon>Pasteurellaceae</taxon>
        <taxon>Rodentibacter</taxon>
    </lineage>
</organism>
<name>A0A1V3IBP2_9PAST</name>
<keyword evidence="5" id="KW-1185">Reference proteome</keyword>
<dbReference type="STRING" id="1908258.BKK48_02805"/>
<gene>
    <name evidence="4" type="ORF">BKK48_02805</name>
</gene>
<protein>
    <submittedName>
        <fullName evidence="4">Prepilin-type N-terminal cleavage/methylation domain-containing protein</fullName>
    </submittedName>
</protein>
<keyword evidence="3" id="KW-1133">Transmembrane helix</keyword>
<reference evidence="4 5" key="1">
    <citation type="submission" date="2016-10" db="EMBL/GenBank/DDBJ databases">
        <title>Rodentibacter gen. nov. and new species.</title>
        <authorList>
            <person name="Christensen H."/>
        </authorList>
    </citation>
    <scope>NUCLEOTIDE SEQUENCE [LARGE SCALE GENOMIC DNA]</scope>
    <source>
        <strain evidence="4 5">Ac69</strain>
    </source>
</reference>
<dbReference type="PANTHER" id="PTHR30093:SF34">
    <property type="entry name" value="PREPILIN PEPTIDASE-DEPENDENT PROTEIN D"/>
    <property type="match status" value="1"/>
</dbReference>